<evidence type="ECO:0000256" key="1">
    <source>
        <dbReference type="SAM" id="Phobius"/>
    </source>
</evidence>
<organism evidence="3">
    <name type="scientific">Alphacoronavirus sp</name>
    <dbReference type="NCBI Taxonomy" id="1906673"/>
    <lineage>
        <taxon>Viruses</taxon>
        <taxon>Riboviria</taxon>
        <taxon>Orthornavirae</taxon>
        <taxon>Pisuviricota</taxon>
        <taxon>Pisoniviricetes</taxon>
        <taxon>Nidovirales</taxon>
        <taxon>Cornidovirineae</taxon>
        <taxon>Coronaviridae</taxon>
        <taxon>Orthocoronavirinae</taxon>
        <taxon>Alphacoronavirus</taxon>
    </lineage>
</organism>
<proteinExistence type="predicted"/>
<protein>
    <submittedName>
        <fullName evidence="3">X4-like protein</fullName>
    </submittedName>
</protein>
<sequence length="121" mass="13869">MRVILLLAVLYVALAASREVHHYIDCVRGTSRTLQLPCDGTVESTTPVQFTPDYAYGSIAVPCNVVFQMRISCPLGNYTYHVRPVSFRTHTRYSQPQGNELQCLIVFLLILIVFYLVFRRR</sequence>
<keyword evidence="1" id="KW-0472">Membrane</keyword>
<feature type="transmembrane region" description="Helical" evidence="1">
    <location>
        <begin position="99"/>
        <end position="118"/>
    </location>
</feature>
<dbReference type="SUPFAM" id="SSF117066">
    <property type="entry name" value="Accessory protein X4 (ORF8, ORF7a)"/>
    <property type="match status" value="1"/>
</dbReference>
<dbReference type="InterPro" id="IPR036495">
    <property type="entry name" value="ORF7a_sf_CoV"/>
</dbReference>
<reference evidence="3" key="1">
    <citation type="journal article" date="2021" name="Cell">
        <title>Identification of novel bat coronaviruses sheds light on the evolutionary origins of SARS-CoV-2 and related viruses.</title>
        <authorList>
            <person name="Zhou H."/>
            <person name="Ji J."/>
            <person name="Chen X."/>
            <person name="Bi Y."/>
            <person name="Li J."/>
            <person name="Wang Q."/>
            <person name="Hu T."/>
            <person name="Song H."/>
            <person name="Zhao R."/>
            <person name="Chen Y."/>
            <person name="Cui M."/>
            <person name="Zhang Y."/>
            <person name="Hughes A.C."/>
            <person name="Holmes E.C."/>
            <person name="Shi W."/>
        </authorList>
    </citation>
    <scope>NUCLEOTIDE SEQUENCE</scope>
    <source>
        <strain evidence="3">Bat/Yunnan/HlYN23/2020</strain>
    </source>
</reference>
<name>A0A8F1CWZ3_9ALPC</name>
<dbReference type="EMBL" id="MZ081388">
    <property type="protein sequence ID" value="QWN56332.1"/>
    <property type="molecule type" value="Genomic_RNA"/>
</dbReference>
<keyword evidence="1" id="KW-1133">Transmembrane helix</keyword>
<feature type="domain" description="X4e" evidence="2">
    <location>
        <begin position="19"/>
        <end position="86"/>
    </location>
</feature>
<dbReference type="PROSITE" id="PS51919">
    <property type="entry name" value="X4E"/>
    <property type="match status" value="1"/>
</dbReference>
<accession>A0A8F1CWZ3</accession>
<dbReference type="InterPro" id="IPR044871">
    <property type="entry name" value="ORF7a_SARS-CoV-like_X4e"/>
</dbReference>
<evidence type="ECO:0000313" key="3">
    <source>
        <dbReference type="EMBL" id="QWN56332.1"/>
    </source>
</evidence>
<keyword evidence="1" id="KW-0812">Transmembrane</keyword>
<evidence type="ECO:0000259" key="2">
    <source>
        <dbReference type="PROSITE" id="PS51919"/>
    </source>
</evidence>
<gene>
    <name evidence="3" type="primary">orf10</name>
</gene>